<protein>
    <recommendedName>
        <fullName evidence="4">DUF2630 domain-containing protein</fullName>
    </recommendedName>
</protein>
<evidence type="ECO:0008006" key="4">
    <source>
        <dbReference type="Google" id="ProtNLM"/>
    </source>
</evidence>
<dbReference type="Pfam" id="PF10944">
    <property type="entry name" value="DUF2630"/>
    <property type="match status" value="1"/>
</dbReference>
<dbReference type="InterPro" id="IPR020311">
    <property type="entry name" value="Uncharacterised_Rv0898c"/>
</dbReference>
<keyword evidence="3" id="KW-1185">Reference proteome</keyword>
<evidence type="ECO:0000313" key="2">
    <source>
        <dbReference type="EMBL" id="CUU53709.1"/>
    </source>
</evidence>
<feature type="region of interest" description="Disordered" evidence="1">
    <location>
        <begin position="59"/>
        <end position="81"/>
    </location>
</feature>
<evidence type="ECO:0000256" key="1">
    <source>
        <dbReference type="SAM" id="MobiDB-lite"/>
    </source>
</evidence>
<dbReference type="EMBL" id="FAOZ01000001">
    <property type="protein sequence ID" value="CUU53709.1"/>
    <property type="molecule type" value="Genomic_DNA"/>
</dbReference>
<organism evidence="2 3">
    <name type="scientific">Parafrankia irregularis</name>
    <dbReference type="NCBI Taxonomy" id="795642"/>
    <lineage>
        <taxon>Bacteria</taxon>
        <taxon>Bacillati</taxon>
        <taxon>Actinomycetota</taxon>
        <taxon>Actinomycetes</taxon>
        <taxon>Frankiales</taxon>
        <taxon>Frankiaceae</taxon>
        <taxon>Parafrankia</taxon>
    </lineage>
</organism>
<accession>A0A0S4QE19</accession>
<reference evidence="3" key="1">
    <citation type="submission" date="2015-11" db="EMBL/GenBank/DDBJ databases">
        <authorList>
            <person name="Varghese N."/>
        </authorList>
    </citation>
    <scope>NUCLEOTIDE SEQUENCE [LARGE SCALE GENOMIC DNA]</scope>
    <source>
        <strain evidence="3">DSM 45899</strain>
    </source>
</reference>
<dbReference type="RefSeq" id="WP_006539263.1">
    <property type="nucleotide sequence ID" value="NZ_FAOZ01000001.1"/>
</dbReference>
<name>A0A0S4QE19_9ACTN</name>
<proteinExistence type="predicted"/>
<sequence>MDDTKIFERIDTLVAEEHSLRLRRSQGDIDSDAERDRLVELEQTLDQCWDLLRRRRAARSVGADPDDTHAGSGNQVEGYLQ</sequence>
<evidence type="ECO:0000313" key="3">
    <source>
        <dbReference type="Proteomes" id="UP000198802"/>
    </source>
</evidence>
<gene>
    <name evidence="2" type="ORF">Ga0074812_101207</name>
</gene>
<dbReference type="AlphaFoldDB" id="A0A0S4QE19"/>
<dbReference type="Proteomes" id="UP000198802">
    <property type="component" value="Unassembled WGS sequence"/>
</dbReference>